<dbReference type="SUPFAM" id="SSF103473">
    <property type="entry name" value="MFS general substrate transporter"/>
    <property type="match status" value="1"/>
</dbReference>
<feature type="transmembrane region" description="Helical" evidence="7">
    <location>
        <begin position="163"/>
        <end position="184"/>
    </location>
</feature>
<evidence type="ECO:0000256" key="1">
    <source>
        <dbReference type="ARBA" id="ARBA00004651"/>
    </source>
</evidence>
<feature type="transmembrane region" description="Helical" evidence="7">
    <location>
        <begin position="226"/>
        <end position="245"/>
    </location>
</feature>
<feature type="transmembrane region" description="Helical" evidence="7">
    <location>
        <begin position="266"/>
        <end position="289"/>
    </location>
</feature>
<evidence type="ECO:0000256" key="5">
    <source>
        <dbReference type="ARBA" id="ARBA00023136"/>
    </source>
</evidence>
<feature type="region of interest" description="Disordered" evidence="6">
    <location>
        <begin position="502"/>
        <end position="527"/>
    </location>
</feature>
<dbReference type="Gene3D" id="1.20.1720.10">
    <property type="entry name" value="Multidrug resistance protein D"/>
    <property type="match status" value="1"/>
</dbReference>
<feature type="transmembrane region" description="Helical" evidence="7">
    <location>
        <begin position="42"/>
        <end position="63"/>
    </location>
</feature>
<evidence type="ECO:0000256" key="6">
    <source>
        <dbReference type="SAM" id="MobiDB-lite"/>
    </source>
</evidence>
<organism evidence="9 10">
    <name type="scientific">Sulfobacillus benefaciens</name>
    <dbReference type="NCBI Taxonomy" id="453960"/>
    <lineage>
        <taxon>Bacteria</taxon>
        <taxon>Bacillati</taxon>
        <taxon>Bacillota</taxon>
        <taxon>Clostridia</taxon>
        <taxon>Eubacteriales</taxon>
        <taxon>Clostridiales Family XVII. Incertae Sedis</taxon>
        <taxon>Sulfobacillus</taxon>
    </lineage>
</organism>
<dbReference type="CDD" id="cd17321">
    <property type="entry name" value="MFS_MMR_MDR_like"/>
    <property type="match status" value="1"/>
</dbReference>
<evidence type="ECO:0000256" key="2">
    <source>
        <dbReference type="ARBA" id="ARBA00022448"/>
    </source>
</evidence>
<feature type="transmembrane region" description="Helical" evidence="7">
    <location>
        <begin position="301"/>
        <end position="322"/>
    </location>
</feature>
<feature type="domain" description="Major facilitator superfamily (MFS) profile" evidence="8">
    <location>
        <begin position="9"/>
        <end position="477"/>
    </location>
</feature>
<comment type="subcellular location">
    <subcellularLocation>
        <location evidence="1">Cell membrane</location>
        <topology evidence="1">Multi-pass membrane protein</topology>
    </subcellularLocation>
</comment>
<proteinExistence type="predicted"/>
<dbReference type="InterPro" id="IPR036259">
    <property type="entry name" value="MFS_trans_sf"/>
</dbReference>
<dbReference type="PROSITE" id="PS50850">
    <property type="entry name" value="MFS"/>
    <property type="match status" value="1"/>
</dbReference>
<keyword evidence="3 7" id="KW-0812">Transmembrane</keyword>
<dbReference type="Pfam" id="PF07690">
    <property type="entry name" value="MFS_1"/>
    <property type="match status" value="2"/>
</dbReference>
<dbReference type="Gene3D" id="1.20.1250.20">
    <property type="entry name" value="MFS general substrate transporter like domains"/>
    <property type="match status" value="1"/>
</dbReference>
<keyword evidence="5 7" id="KW-0472">Membrane</keyword>
<feature type="transmembrane region" description="Helical" evidence="7">
    <location>
        <begin position="7"/>
        <end position="30"/>
    </location>
</feature>
<keyword evidence="4 7" id="KW-1133">Transmembrane helix</keyword>
<evidence type="ECO:0000313" key="9">
    <source>
        <dbReference type="EMBL" id="PSR33100.1"/>
    </source>
</evidence>
<dbReference type="InterPro" id="IPR020846">
    <property type="entry name" value="MFS_dom"/>
</dbReference>
<feature type="transmembrane region" description="Helical" evidence="7">
    <location>
        <begin position="329"/>
        <end position="347"/>
    </location>
</feature>
<evidence type="ECO:0000256" key="7">
    <source>
        <dbReference type="SAM" id="Phobius"/>
    </source>
</evidence>
<evidence type="ECO:0000256" key="3">
    <source>
        <dbReference type="ARBA" id="ARBA00022692"/>
    </source>
</evidence>
<sequence length="527" mass="56304">MRDSRKWWVLSVTSLGALLSALNFSTLIIALPDLIRSLHASLLQAMWIMMAYMVAQTVMVLMAGSLADRFGRRRLYLFGMAFFTLLSLIAGFASTAPILIVLRVFQGIGGAMVMANSTAIVADAFPHRELGRALGINVMVVAVGQILGPVLGGWLTTEYGWQWTFWFNVPFGIIGVGWGLWVLGLKSTVVNTGRRIDYGGIFSYLFFITGLLMALTWGAVQAWNTSVVYIGAAVFVVALPLFVWAENVSEAPILHLRLFRNRVFGLGNLSATLNAIARMAIMFLLIFYFQGAKGDTALTAGILSTPLAIGMLVFSPIGGWIADRFGATLPATSGIMLSMVGLIGLALDTHLTTPYWRLALWMGIAGIGSGLFNSPNTSSIMNAAGLKHRGEASGIRSLTTNTGMLVSIAFSLVLVTASIPKAAMLAIFAGTVQGLHGSAQTASLHGFIHGLHVAFWTMAGISLIAAILSALRGEEHSSSNLSREEQVLVTMAVSELEKVNDDATVDPTSGAKDGTTVRVAKDTGTEH</sequence>
<feature type="transmembrane region" description="Helical" evidence="7">
    <location>
        <begin position="449"/>
        <end position="471"/>
    </location>
</feature>
<dbReference type="Proteomes" id="UP000242972">
    <property type="component" value="Unassembled WGS sequence"/>
</dbReference>
<evidence type="ECO:0000259" key="8">
    <source>
        <dbReference type="PROSITE" id="PS50850"/>
    </source>
</evidence>
<gene>
    <name evidence="9" type="ORF">C7B46_11470</name>
</gene>
<accession>A0A2T2XF30</accession>
<reference evidence="9 10" key="1">
    <citation type="journal article" date="2014" name="BMC Genomics">
        <title>Comparison of environmental and isolate Sulfobacillus genomes reveals diverse carbon, sulfur, nitrogen, and hydrogen metabolisms.</title>
        <authorList>
            <person name="Justice N.B."/>
            <person name="Norman A."/>
            <person name="Brown C.T."/>
            <person name="Singh A."/>
            <person name="Thomas B.C."/>
            <person name="Banfield J.F."/>
        </authorList>
    </citation>
    <scope>NUCLEOTIDE SEQUENCE [LARGE SCALE GENOMIC DNA]</scope>
    <source>
        <strain evidence="9">AMDSBA4</strain>
    </source>
</reference>
<dbReference type="PANTHER" id="PTHR42718:SF9">
    <property type="entry name" value="MAJOR FACILITATOR SUPERFAMILY MULTIDRUG TRANSPORTER MFSC"/>
    <property type="match status" value="1"/>
</dbReference>
<feature type="transmembrane region" description="Helical" evidence="7">
    <location>
        <begin position="134"/>
        <end position="157"/>
    </location>
</feature>
<dbReference type="PANTHER" id="PTHR42718">
    <property type="entry name" value="MAJOR FACILITATOR SUPERFAMILY MULTIDRUG TRANSPORTER MFSC"/>
    <property type="match status" value="1"/>
</dbReference>
<feature type="transmembrane region" description="Helical" evidence="7">
    <location>
        <begin position="100"/>
        <end position="122"/>
    </location>
</feature>
<feature type="transmembrane region" description="Helical" evidence="7">
    <location>
        <begin position="405"/>
        <end position="429"/>
    </location>
</feature>
<keyword evidence="2" id="KW-0813">Transport</keyword>
<feature type="transmembrane region" description="Helical" evidence="7">
    <location>
        <begin position="196"/>
        <end position="220"/>
    </location>
</feature>
<comment type="caution">
    <text evidence="9">The sequence shown here is derived from an EMBL/GenBank/DDBJ whole genome shotgun (WGS) entry which is preliminary data.</text>
</comment>
<dbReference type="AlphaFoldDB" id="A0A2T2XF30"/>
<evidence type="ECO:0000256" key="4">
    <source>
        <dbReference type="ARBA" id="ARBA00022989"/>
    </source>
</evidence>
<feature type="transmembrane region" description="Helical" evidence="7">
    <location>
        <begin position="353"/>
        <end position="372"/>
    </location>
</feature>
<dbReference type="GO" id="GO:0005886">
    <property type="term" value="C:plasma membrane"/>
    <property type="evidence" value="ECO:0007669"/>
    <property type="project" value="UniProtKB-SubCell"/>
</dbReference>
<dbReference type="InterPro" id="IPR011701">
    <property type="entry name" value="MFS"/>
</dbReference>
<dbReference type="EMBL" id="PXYW01000027">
    <property type="protein sequence ID" value="PSR33100.1"/>
    <property type="molecule type" value="Genomic_DNA"/>
</dbReference>
<evidence type="ECO:0000313" key="10">
    <source>
        <dbReference type="Proteomes" id="UP000242972"/>
    </source>
</evidence>
<protein>
    <submittedName>
        <fullName evidence="9">MFS transporter</fullName>
    </submittedName>
</protein>
<feature type="transmembrane region" description="Helical" evidence="7">
    <location>
        <begin position="75"/>
        <end position="94"/>
    </location>
</feature>
<dbReference type="PRINTS" id="PR01036">
    <property type="entry name" value="TCRTETB"/>
</dbReference>
<name>A0A2T2XF30_9FIRM</name>
<dbReference type="GO" id="GO:0022857">
    <property type="term" value="F:transmembrane transporter activity"/>
    <property type="evidence" value="ECO:0007669"/>
    <property type="project" value="InterPro"/>
</dbReference>